<feature type="transmembrane region" description="Helical" evidence="1">
    <location>
        <begin position="12"/>
        <end position="35"/>
    </location>
</feature>
<keyword evidence="1" id="KW-0472">Membrane</keyword>
<reference evidence="2 3" key="1">
    <citation type="submission" date="2015-01" db="EMBL/GenBank/DDBJ databases">
        <authorList>
            <person name="Pelicic Vladimir"/>
        </authorList>
    </citation>
    <scope>NUCLEOTIDE SEQUENCE [LARGE SCALE GENOMIC DNA]</scope>
    <source>
        <strain evidence="2 3">2908</strain>
    </source>
</reference>
<evidence type="ECO:0000313" key="3">
    <source>
        <dbReference type="Proteomes" id="UP000183504"/>
    </source>
</evidence>
<dbReference type="AlphaFoldDB" id="A0A0B7GRN1"/>
<feature type="transmembrane region" description="Helical" evidence="1">
    <location>
        <begin position="77"/>
        <end position="95"/>
    </location>
</feature>
<protein>
    <recommendedName>
        <fullName evidence="4">Histidine kinase</fullName>
    </recommendedName>
</protein>
<sequence length="162" mass="18661">MKKFSIIWYAFKFLLYIILSFIVSFGGLGLLAFLLKSNYGTSLTMSFLGMMIFGYGFLNFFFFLFTPPTSQSLKKSVLLLSIFMHPLFIAVSVFFLNSSHADGLSNWINSLKSMIPIFFIILLVNTILYFFAYSIKKGRENLRIAKQREKSESLDSSDHFED</sequence>
<name>A0A0B7GRN1_STRSA</name>
<keyword evidence="1" id="KW-0812">Transmembrane</keyword>
<dbReference type="EMBL" id="CDMW01000001">
    <property type="protein sequence ID" value="CEL90709.1"/>
    <property type="molecule type" value="Genomic_DNA"/>
</dbReference>
<proteinExistence type="predicted"/>
<evidence type="ECO:0008006" key="4">
    <source>
        <dbReference type="Google" id="ProtNLM"/>
    </source>
</evidence>
<evidence type="ECO:0000313" key="2">
    <source>
        <dbReference type="EMBL" id="CEL90709.1"/>
    </source>
</evidence>
<gene>
    <name evidence="2" type="ORF">SSV_1415</name>
</gene>
<evidence type="ECO:0000256" key="1">
    <source>
        <dbReference type="SAM" id="Phobius"/>
    </source>
</evidence>
<dbReference type="Proteomes" id="UP000183504">
    <property type="component" value="Unassembled WGS sequence"/>
</dbReference>
<dbReference type="RefSeq" id="WP_072074263.1">
    <property type="nucleotide sequence ID" value="NZ_CDMW01000001.1"/>
</dbReference>
<keyword evidence="1" id="KW-1133">Transmembrane helix</keyword>
<accession>A0A0B7GRN1</accession>
<feature type="transmembrane region" description="Helical" evidence="1">
    <location>
        <begin position="115"/>
        <end position="135"/>
    </location>
</feature>
<feature type="transmembrane region" description="Helical" evidence="1">
    <location>
        <begin position="47"/>
        <end position="65"/>
    </location>
</feature>
<organism evidence="2 3">
    <name type="scientific">Streptococcus sanguinis</name>
    <dbReference type="NCBI Taxonomy" id="1305"/>
    <lineage>
        <taxon>Bacteria</taxon>
        <taxon>Bacillati</taxon>
        <taxon>Bacillota</taxon>
        <taxon>Bacilli</taxon>
        <taxon>Lactobacillales</taxon>
        <taxon>Streptococcaceae</taxon>
        <taxon>Streptococcus</taxon>
    </lineage>
</organism>